<dbReference type="EMBL" id="QKYV01000036">
    <property type="protein sequence ID" value="PZW36898.1"/>
    <property type="molecule type" value="Genomic_DNA"/>
</dbReference>
<sequence length="41" mass="5013">LKSVYKDFDTGNVCLKFNVEKSWFLPQFFVSKRYFLYLLNN</sequence>
<proteinExistence type="predicted"/>
<dbReference type="Proteomes" id="UP000249542">
    <property type="component" value="Unassembled WGS sequence"/>
</dbReference>
<reference evidence="1 2" key="1">
    <citation type="submission" date="2018-06" db="EMBL/GenBank/DDBJ databases">
        <title>Genomic Encyclopedia of Archaeal and Bacterial Type Strains, Phase II (KMG-II): from individual species to whole genera.</title>
        <authorList>
            <person name="Goeker M."/>
        </authorList>
    </citation>
    <scope>NUCLEOTIDE SEQUENCE [LARGE SCALE GENOMIC DNA]</scope>
    <source>
        <strain evidence="1 2">DSM 15361</strain>
    </source>
</reference>
<evidence type="ECO:0000313" key="2">
    <source>
        <dbReference type="Proteomes" id="UP000249542"/>
    </source>
</evidence>
<feature type="non-terminal residue" evidence="1">
    <location>
        <position position="1"/>
    </location>
</feature>
<protein>
    <submittedName>
        <fullName evidence="1">Uncharacterized protein</fullName>
    </submittedName>
</protein>
<organism evidence="1 2">
    <name type="scientific">Mesonia algae</name>
    <dbReference type="NCBI Taxonomy" id="213248"/>
    <lineage>
        <taxon>Bacteria</taxon>
        <taxon>Pseudomonadati</taxon>
        <taxon>Bacteroidota</taxon>
        <taxon>Flavobacteriia</taxon>
        <taxon>Flavobacteriales</taxon>
        <taxon>Flavobacteriaceae</taxon>
        <taxon>Mesonia</taxon>
    </lineage>
</organism>
<comment type="caution">
    <text evidence="1">The sequence shown here is derived from an EMBL/GenBank/DDBJ whole genome shotgun (WGS) entry which is preliminary data.</text>
</comment>
<evidence type="ECO:0000313" key="1">
    <source>
        <dbReference type="EMBL" id="PZW36898.1"/>
    </source>
</evidence>
<gene>
    <name evidence="1" type="ORF">LX95_02935</name>
</gene>
<accession>A0A2W7HY26</accession>
<name>A0A2W7HY26_9FLAO</name>
<keyword evidence="2" id="KW-1185">Reference proteome</keyword>
<dbReference type="AlphaFoldDB" id="A0A2W7HY26"/>